<dbReference type="InterPro" id="IPR001907">
    <property type="entry name" value="ClpP"/>
</dbReference>
<proteinExistence type="inferred from homology"/>
<reference evidence="6 7" key="1">
    <citation type="submission" date="2018-10" db="EMBL/GenBank/DDBJ databases">
        <title>Genomic Encyclopedia of Archaeal and Bacterial Type Strains, Phase II (KMG-II): from individual species to whole genera.</title>
        <authorList>
            <person name="Goeker M."/>
        </authorList>
    </citation>
    <scope>NUCLEOTIDE SEQUENCE [LARGE SCALE GENOMIC DNA]</scope>
    <source>
        <strain evidence="6 7">DSM 16510</strain>
    </source>
</reference>
<evidence type="ECO:0000259" key="5">
    <source>
        <dbReference type="Pfam" id="PF01343"/>
    </source>
</evidence>
<dbReference type="InterPro" id="IPR004635">
    <property type="entry name" value="Pept_S49_SppA"/>
</dbReference>
<evidence type="ECO:0000256" key="3">
    <source>
        <dbReference type="ARBA" id="ARBA00022801"/>
    </source>
</evidence>
<evidence type="ECO:0000313" key="6">
    <source>
        <dbReference type="EMBL" id="RLJ71254.1"/>
    </source>
</evidence>
<organism evidence="6 7">
    <name type="scientific">Hydrogenivirga caldilitoris</name>
    <dbReference type="NCBI Taxonomy" id="246264"/>
    <lineage>
        <taxon>Bacteria</taxon>
        <taxon>Pseudomonadati</taxon>
        <taxon>Aquificota</taxon>
        <taxon>Aquificia</taxon>
        <taxon>Aquificales</taxon>
        <taxon>Aquificaceae</taxon>
        <taxon>Hydrogenivirga</taxon>
    </lineage>
</organism>
<accession>A0A497XSH5</accession>
<evidence type="ECO:0000313" key="7">
    <source>
        <dbReference type="Proteomes" id="UP000267841"/>
    </source>
</evidence>
<feature type="domain" description="Peptidase S49" evidence="5">
    <location>
        <begin position="86"/>
        <end position="239"/>
    </location>
</feature>
<dbReference type="Gene3D" id="3.90.226.10">
    <property type="entry name" value="2-enoyl-CoA Hydratase, Chain A, domain 1"/>
    <property type="match status" value="2"/>
</dbReference>
<dbReference type="GO" id="GO:0006508">
    <property type="term" value="P:proteolysis"/>
    <property type="evidence" value="ECO:0007669"/>
    <property type="project" value="UniProtKB-KW"/>
</dbReference>
<evidence type="ECO:0000256" key="2">
    <source>
        <dbReference type="ARBA" id="ARBA00022670"/>
    </source>
</evidence>
<keyword evidence="3" id="KW-0378">Hydrolase</keyword>
<dbReference type="RefSeq" id="WP_170144772.1">
    <property type="nucleotide sequence ID" value="NZ_RCCJ01000001.1"/>
</dbReference>
<dbReference type="InterPro" id="IPR002142">
    <property type="entry name" value="Peptidase_S49"/>
</dbReference>
<dbReference type="GO" id="GO:0004176">
    <property type="term" value="F:ATP-dependent peptidase activity"/>
    <property type="evidence" value="ECO:0007669"/>
    <property type="project" value="InterPro"/>
</dbReference>
<dbReference type="PANTHER" id="PTHR42987:SF7">
    <property type="entry name" value="SIGNAL PEPTIDE PEPTIDASE SPPA-RELATED"/>
    <property type="match status" value="1"/>
</dbReference>
<evidence type="ECO:0000256" key="4">
    <source>
        <dbReference type="ARBA" id="ARBA00022825"/>
    </source>
</evidence>
<dbReference type="NCBIfam" id="TIGR00706">
    <property type="entry name" value="SppA_dom"/>
    <property type="match status" value="1"/>
</dbReference>
<dbReference type="GO" id="GO:0004252">
    <property type="term" value="F:serine-type endopeptidase activity"/>
    <property type="evidence" value="ECO:0007669"/>
    <property type="project" value="InterPro"/>
</dbReference>
<dbReference type="PRINTS" id="PR00127">
    <property type="entry name" value="CLPPROTEASEP"/>
</dbReference>
<dbReference type="AlphaFoldDB" id="A0A497XSH5"/>
<sequence>MKKLILLLGLLLIIAIMLTAVLSRIPVGDRVAIVKIAGVIVNPLPTVKKIEKLRKDKSVKALVIRVDSPGGSVGASQEIYRAIERFRAEGKPVVVSMGNVAASGGYYVSAPADYIFANPGTITGSIGVIIQHVAYKELMEKIGVKATAIKTGKFKDTLNPFRELTPEEKKYLQETINEAYEQFIQAILKYRGKKISEDKLREVADGRVMTGEKAKELGLVDEVGGLEDAVEKAKELAGVPKAREFFVPEEKTLLQKVLGGEIEELKVLNSYSPLFYLMSF</sequence>
<keyword evidence="2 6" id="KW-0645">Protease</keyword>
<dbReference type="Proteomes" id="UP000267841">
    <property type="component" value="Unassembled WGS sequence"/>
</dbReference>
<dbReference type="EMBL" id="RCCJ01000001">
    <property type="protein sequence ID" value="RLJ71254.1"/>
    <property type="molecule type" value="Genomic_DNA"/>
</dbReference>
<protein>
    <submittedName>
        <fullName evidence="6">Protease-4</fullName>
    </submittedName>
</protein>
<comment type="similarity">
    <text evidence="1">Belongs to the peptidase S49 family.</text>
</comment>
<keyword evidence="4" id="KW-0720">Serine protease</keyword>
<dbReference type="SUPFAM" id="SSF52096">
    <property type="entry name" value="ClpP/crotonase"/>
    <property type="match status" value="1"/>
</dbReference>
<dbReference type="CDD" id="cd07023">
    <property type="entry name" value="S49_Sppa_N_C"/>
    <property type="match status" value="1"/>
</dbReference>
<dbReference type="InterPro" id="IPR047272">
    <property type="entry name" value="S49_SppA_C"/>
</dbReference>
<gene>
    <name evidence="6" type="ORF">BCF55_1553</name>
</gene>
<comment type="caution">
    <text evidence="6">The sequence shown here is derived from an EMBL/GenBank/DDBJ whole genome shotgun (WGS) entry which is preliminary data.</text>
</comment>
<evidence type="ECO:0000256" key="1">
    <source>
        <dbReference type="ARBA" id="ARBA00008683"/>
    </source>
</evidence>
<keyword evidence="7" id="KW-1185">Reference proteome</keyword>
<dbReference type="Pfam" id="PF01343">
    <property type="entry name" value="Peptidase_S49"/>
    <property type="match status" value="1"/>
</dbReference>
<dbReference type="InterPro" id="IPR029045">
    <property type="entry name" value="ClpP/crotonase-like_dom_sf"/>
</dbReference>
<name>A0A497XSH5_9AQUI</name>
<dbReference type="PANTHER" id="PTHR42987">
    <property type="entry name" value="PEPTIDASE S49"/>
    <property type="match status" value="1"/>
</dbReference>